<reference evidence="1" key="1">
    <citation type="submission" date="2014-09" db="EMBL/GenBank/DDBJ databases">
        <authorList>
            <person name="Magalhaes I.L.F."/>
            <person name="Oliveira U."/>
            <person name="Santos F.R."/>
            <person name="Vidigal T.H.D.A."/>
            <person name="Brescovit A.D."/>
            <person name="Santos A.J."/>
        </authorList>
    </citation>
    <scope>NUCLEOTIDE SEQUENCE</scope>
    <source>
        <tissue evidence="1">Shoot tissue taken approximately 20 cm above the soil surface</tissue>
    </source>
</reference>
<name>A0A0A8ZBB2_ARUDO</name>
<evidence type="ECO:0000313" key="1">
    <source>
        <dbReference type="EMBL" id="JAD36694.1"/>
    </source>
</evidence>
<protein>
    <submittedName>
        <fullName evidence="1">Uncharacterized protein</fullName>
    </submittedName>
</protein>
<dbReference type="EMBL" id="GBRH01261201">
    <property type="protein sequence ID" value="JAD36694.1"/>
    <property type="molecule type" value="Transcribed_RNA"/>
</dbReference>
<reference evidence="1" key="2">
    <citation type="journal article" date="2015" name="Data Brief">
        <title>Shoot transcriptome of the giant reed, Arundo donax.</title>
        <authorList>
            <person name="Barrero R.A."/>
            <person name="Guerrero F.D."/>
            <person name="Moolhuijzen P."/>
            <person name="Goolsby J.A."/>
            <person name="Tidwell J."/>
            <person name="Bellgard S.E."/>
            <person name="Bellgard M.I."/>
        </authorList>
    </citation>
    <scope>NUCLEOTIDE SEQUENCE</scope>
    <source>
        <tissue evidence="1">Shoot tissue taken approximately 20 cm above the soil surface</tissue>
    </source>
</reference>
<organism evidence="1">
    <name type="scientific">Arundo donax</name>
    <name type="common">Giant reed</name>
    <name type="synonym">Donax arundinaceus</name>
    <dbReference type="NCBI Taxonomy" id="35708"/>
    <lineage>
        <taxon>Eukaryota</taxon>
        <taxon>Viridiplantae</taxon>
        <taxon>Streptophyta</taxon>
        <taxon>Embryophyta</taxon>
        <taxon>Tracheophyta</taxon>
        <taxon>Spermatophyta</taxon>
        <taxon>Magnoliopsida</taxon>
        <taxon>Liliopsida</taxon>
        <taxon>Poales</taxon>
        <taxon>Poaceae</taxon>
        <taxon>PACMAD clade</taxon>
        <taxon>Arundinoideae</taxon>
        <taxon>Arundineae</taxon>
        <taxon>Arundo</taxon>
    </lineage>
</organism>
<sequence length="17" mass="1963">MRTTLLTEIARITPHIP</sequence>
<proteinExistence type="predicted"/>
<dbReference type="AlphaFoldDB" id="A0A0A8ZBB2"/>
<accession>A0A0A8ZBB2</accession>